<dbReference type="Proteomes" id="UP000288293">
    <property type="component" value="Unassembled WGS sequence"/>
</dbReference>
<dbReference type="AlphaFoldDB" id="A0A432W6Q0"/>
<evidence type="ECO:0000256" key="1">
    <source>
        <dbReference type="ARBA" id="ARBA00012417"/>
    </source>
</evidence>
<name>A0A432W6Q0_9GAMM</name>
<keyword evidence="5" id="KW-1185">Reference proteome</keyword>
<protein>
    <recommendedName>
        <fullName evidence="1">DNA-directed DNA polymerase</fullName>
        <ecNumber evidence="1">2.7.7.7</ecNumber>
    </recommendedName>
</protein>
<dbReference type="EMBL" id="PIPL01000001">
    <property type="protein sequence ID" value="RUO25646.1"/>
    <property type="molecule type" value="Genomic_DNA"/>
</dbReference>
<proteinExistence type="predicted"/>
<dbReference type="PANTHER" id="PTHR11669:SF8">
    <property type="entry name" value="DNA POLYMERASE III SUBUNIT DELTA"/>
    <property type="match status" value="1"/>
</dbReference>
<comment type="caution">
    <text evidence="4">The sequence shown here is derived from an EMBL/GenBank/DDBJ whole genome shotgun (WGS) entry which is preliminary data.</text>
</comment>
<dbReference type="GO" id="GO:0003887">
    <property type="term" value="F:DNA-directed DNA polymerase activity"/>
    <property type="evidence" value="ECO:0007669"/>
    <property type="project" value="UniProtKB-KW"/>
</dbReference>
<evidence type="ECO:0000256" key="2">
    <source>
        <dbReference type="ARBA" id="ARBA00022932"/>
    </source>
</evidence>
<dbReference type="GO" id="GO:0009360">
    <property type="term" value="C:DNA polymerase III complex"/>
    <property type="evidence" value="ECO:0007669"/>
    <property type="project" value="TreeGrafter"/>
</dbReference>
<keyword evidence="2" id="KW-0239">DNA-directed DNA polymerase</keyword>
<evidence type="ECO:0000256" key="3">
    <source>
        <dbReference type="ARBA" id="ARBA00049244"/>
    </source>
</evidence>
<sequence length="331" mass="37495">MKFPWLRGTWMQLLQSRQHNRLPHAIGIPWLPELATDKLLDQIAQWLLCTEAGRNPELKKACGTCKSCLLWQSGSHPDFYRLGEEEDKSLGVDVVRKLQTQLASSANQGGNKVALITFAEKLTTQAANALLKTLEEPPSNTYIIVASARFSQLLPTLRSRLQFYPVQRPGLEELADWLQTYTEQPVAAETWLQSWLSRPLSALQKLTSDTEQGDTLWRVVLEGKTPAKTKTESQALSQLNELEHLVRDLQWLVSGGAQQYMLNPQLGSHNRLLELLNLQEAGLLNEHCQQWSTLIRTTRQRLTAQAGLNQQLLLQQIITDMQTKLGVFNVR</sequence>
<keyword evidence="2" id="KW-0808">Transferase</keyword>
<dbReference type="PANTHER" id="PTHR11669">
    <property type="entry name" value="REPLICATION FACTOR C / DNA POLYMERASE III GAMMA-TAU SUBUNIT"/>
    <property type="match status" value="1"/>
</dbReference>
<dbReference type="SUPFAM" id="SSF52540">
    <property type="entry name" value="P-loop containing nucleoside triphosphate hydrolases"/>
    <property type="match status" value="1"/>
</dbReference>
<gene>
    <name evidence="4" type="ORF">CWE09_02650</name>
</gene>
<organism evidence="4 5">
    <name type="scientific">Aliidiomarina minuta</name>
    <dbReference type="NCBI Taxonomy" id="880057"/>
    <lineage>
        <taxon>Bacteria</taxon>
        <taxon>Pseudomonadati</taxon>
        <taxon>Pseudomonadota</taxon>
        <taxon>Gammaproteobacteria</taxon>
        <taxon>Alteromonadales</taxon>
        <taxon>Idiomarinaceae</taxon>
        <taxon>Aliidiomarina</taxon>
    </lineage>
</organism>
<dbReference type="RefSeq" id="WP_126802414.1">
    <property type="nucleotide sequence ID" value="NZ_PIPL01000001.1"/>
</dbReference>
<dbReference type="OrthoDB" id="9811073at2"/>
<evidence type="ECO:0000313" key="4">
    <source>
        <dbReference type="EMBL" id="RUO25646.1"/>
    </source>
</evidence>
<dbReference type="InterPro" id="IPR027417">
    <property type="entry name" value="P-loop_NTPase"/>
</dbReference>
<comment type="catalytic activity">
    <reaction evidence="3">
        <text>DNA(n) + a 2'-deoxyribonucleoside 5'-triphosphate = DNA(n+1) + diphosphate</text>
        <dbReference type="Rhea" id="RHEA:22508"/>
        <dbReference type="Rhea" id="RHEA-COMP:17339"/>
        <dbReference type="Rhea" id="RHEA-COMP:17340"/>
        <dbReference type="ChEBI" id="CHEBI:33019"/>
        <dbReference type="ChEBI" id="CHEBI:61560"/>
        <dbReference type="ChEBI" id="CHEBI:173112"/>
        <dbReference type="EC" id="2.7.7.7"/>
    </reaction>
</comment>
<dbReference type="Pfam" id="PF13177">
    <property type="entry name" value="DNA_pol3_delta2"/>
    <property type="match status" value="1"/>
</dbReference>
<accession>A0A432W6Q0</accession>
<evidence type="ECO:0000313" key="5">
    <source>
        <dbReference type="Proteomes" id="UP000288293"/>
    </source>
</evidence>
<dbReference type="EC" id="2.7.7.7" evidence="1"/>
<dbReference type="GO" id="GO:0006261">
    <property type="term" value="P:DNA-templated DNA replication"/>
    <property type="evidence" value="ECO:0007669"/>
    <property type="project" value="TreeGrafter"/>
</dbReference>
<keyword evidence="2" id="KW-0548">Nucleotidyltransferase</keyword>
<dbReference type="InterPro" id="IPR050238">
    <property type="entry name" value="DNA_Rep/Repair_Clamp_Loader"/>
</dbReference>
<reference evidence="4 5" key="1">
    <citation type="journal article" date="2011" name="Front. Microbiol.">
        <title>Genomic signatures of strain selection and enhancement in Bacillus atrophaeus var. globigii, a historical biowarfare simulant.</title>
        <authorList>
            <person name="Gibbons H.S."/>
            <person name="Broomall S.M."/>
            <person name="McNew L.A."/>
            <person name="Daligault H."/>
            <person name="Chapman C."/>
            <person name="Bruce D."/>
            <person name="Karavis M."/>
            <person name="Krepps M."/>
            <person name="McGregor P.A."/>
            <person name="Hong C."/>
            <person name="Park K.H."/>
            <person name="Akmal A."/>
            <person name="Feldman A."/>
            <person name="Lin J.S."/>
            <person name="Chang W.E."/>
            <person name="Higgs B.W."/>
            <person name="Demirev P."/>
            <person name="Lindquist J."/>
            <person name="Liem A."/>
            <person name="Fochler E."/>
            <person name="Read T.D."/>
            <person name="Tapia R."/>
            <person name="Johnson S."/>
            <person name="Bishop-Lilly K.A."/>
            <person name="Detter C."/>
            <person name="Han C."/>
            <person name="Sozhamannan S."/>
            <person name="Rosenzweig C.N."/>
            <person name="Skowronski E.W."/>
        </authorList>
    </citation>
    <scope>NUCLEOTIDE SEQUENCE [LARGE SCALE GENOMIC DNA]</scope>
    <source>
        <strain evidence="4 5">MLST1</strain>
    </source>
</reference>
<dbReference type="Gene3D" id="3.40.50.300">
    <property type="entry name" value="P-loop containing nucleotide triphosphate hydrolases"/>
    <property type="match status" value="1"/>
</dbReference>